<dbReference type="InterPro" id="IPR051043">
    <property type="entry name" value="Sulfatase_Mod_Factor_Kinase"/>
</dbReference>
<feature type="region of interest" description="Disordered" evidence="1">
    <location>
        <begin position="30"/>
        <end position="51"/>
    </location>
</feature>
<feature type="domain" description="Sulfatase-modifying factor enzyme-like" evidence="2">
    <location>
        <begin position="53"/>
        <end position="319"/>
    </location>
</feature>
<dbReference type="Proteomes" id="UP001596492">
    <property type="component" value="Unassembled WGS sequence"/>
</dbReference>
<evidence type="ECO:0000313" key="3">
    <source>
        <dbReference type="EMBL" id="MFC7290559.1"/>
    </source>
</evidence>
<dbReference type="PANTHER" id="PTHR23150:SF19">
    <property type="entry name" value="FORMYLGLYCINE-GENERATING ENZYME"/>
    <property type="match status" value="1"/>
</dbReference>
<dbReference type="PROSITE" id="PS51257">
    <property type="entry name" value="PROKAR_LIPOPROTEIN"/>
    <property type="match status" value="1"/>
</dbReference>
<name>A0ABW2IHQ1_9PROT</name>
<sequence length="323" mass="35618">MKSSILFPAVMVTCAIFLTGCSREIEEVKSESNESAQAKTKKPQRVCPAPPDDTTVLIPGGEFQMGAGAVYPEEKLTAGTKTVAPFRIDIHEVTNRQFKAFVDETGYKTIVEQVPSAELHPDLPQEALIAGSAVFRATGNVEAGQTWWEFVEGAYWEHPNGPRSDIVDRMDYPVVHISYHDAKAYAEWAGGSLPTEEQWEFAARGGLDGEVFAWGKGRPSQKTDHANTWQGIFPISNTQADGFEGAAPVGCYEPNGYGLYDMIGNAWEWVESEYEGDNQGRIKGGSFLCADNFCQRFRPAARESQEKDFSASHIGFRIVYPAL</sequence>
<dbReference type="EMBL" id="JBHTBR010000002">
    <property type="protein sequence ID" value="MFC7290559.1"/>
    <property type="molecule type" value="Genomic_DNA"/>
</dbReference>
<dbReference type="Pfam" id="PF03781">
    <property type="entry name" value="FGE-sulfatase"/>
    <property type="match status" value="1"/>
</dbReference>
<evidence type="ECO:0000259" key="2">
    <source>
        <dbReference type="Pfam" id="PF03781"/>
    </source>
</evidence>
<protein>
    <submittedName>
        <fullName evidence="3">Formylglycine-generating enzyme family protein</fullName>
    </submittedName>
</protein>
<dbReference type="InterPro" id="IPR005532">
    <property type="entry name" value="SUMF_dom"/>
</dbReference>
<reference evidence="4" key="1">
    <citation type="journal article" date="2019" name="Int. J. Syst. Evol. Microbiol.">
        <title>The Global Catalogue of Microorganisms (GCM) 10K type strain sequencing project: providing services to taxonomists for standard genome sequencing and annotation.</title>
        <authorList>
            <consortium name="The Broad Institute Genomics Platform"/>
            <consortium name="The Broad Institute Genome Sequencing Center for Infectious Disease"/>
            <person name="Wu L."/>
            <person name="Ma J."/>
        </authorList>
    </citation>
    <scope>NUCLEOTIDE SEQUENCE [LARGE SCALE GENOMIC DNA]</scope>
    <source>
        <strain evidence="4">CCUG 51308</strain>
    </source>
</reference>
<evidence type="ECO:0000256" key="1">
    <source>
        <dbReference type="SAM" id="MobiDB-lite"/>
    </source>
</evidence>
<dbReference type="SUPFAM" id="SSF56436">
    <property type="entry name" value="C-type lectin-like"/>
    <property type="match status" value="1"/>
</dbReference>
<dbReference type="Gene3D" id="3.90.1580.10">
    <property type="entry name" value="paralog of FGE (formylglycine-generating enzyme)"/>
    <property type="match status" value="1"/>
</dbReference>
<proteinExistence type="predicted"/>
<gene>
    <name evidence="3" type="ORF">ACFQS8_02935</name>
</gene>
<dbReference type="InterPro" id="IPR042095">
    <property type="entry name" value="SUMF_sf"/>
</dbReference>
<dbReference type="InterPro" id="IPR016187">
    <property type="entry name" value="CTDL_fold"/>
</dbReference>
<evidence type="ECO:0000313" key="4">
    <source>
        <dbReference type="Proteomes" id="UP001596492"/>
    </source>
</evidence>
<dbReference type="PANTHER" id="PTHR23150">
    <property type="entry name" value="SULFATASE MODIFYING FACTOR 1, 2"/>
    <property type="match status" value="1"/>
</dbReference>
<keyword evidence="4" id="KW-1185">Reference proteome</keyword>
<accession>A0ABW2IHQ1</accession>
<comment type="caution">
    <text evidence="3">The sequence shown here is derived from an EMBL/GenBank/DDBJ whole genome shotgun (WGS) entry which is preliminary data.</text>
</comment>
<organism evidence="3 4">
    <name type="scientific">Hirschia litorea</name>
    <dbReference type="NCBI Taxonomy" id="1199156"/>
    <lineage>
        <taxon>Bacteria</taxon>
        <taxon>Pseudomonadati</taxon>
        <taxon>Pseudomonadota</taxon>
        <taxon>Alphaproteobacteria</taxon>
        <taxon>Hyphomonadales</taxon>
        <taxon>Hyphomonadaceae</taxon>
        <taxon>Hirschia</taxon>
    </lineage>
</organism>
<dbReference type="RefSeq" id="WP_382165549.1">
    <property type="nucleotide sequence ID" value="NZ_JBHTBR010000002.1"/>
</dbReference>